<dbReference type="RefSeq" id="WP_137668815.1">
    <property type="nucleotide sequence ID" value="NZ_BJCE01000213.1"/>
</dbReference>
<dbReference type="EMBL" id="BJCE01000213">
    <property type="protein sequence ID" value="GCL39123.1"/>
    <property type="molecule type" value="Genomic_DNA"/>
</dbReference>
<dbReference type="AlphaFoldDB" id="A0A480A625"/>
<reference evidence="2" key="1">
    <citation type="submission" date="2019-02" db="EMBL/GenBank/DDBJ databases">
        <title>Draft genome sequence of Sphaerospermopsis reniformis NIES-1949.</title>
        <authorList>
            <person name="Yamaguchi H."/>
            <person name="Suzuki S."/>
            <person name="Kawachi M."/>
        </authorList>
    </citation>
    <scope>NUCLEOTIDE SEQUENCE [LARGE SCALE GENOMIC DNA]</scope>
    <source>
        <strain evidence="2">NIES-1949</strain>
    </source>
</reference>
<evidence type="ECO:0000313" key="2">
    <source>
        <dbReference type="Proteomes" id="UP000300142"/>
    </source>
</evidence>
<protein>
    <submittedName>
        <fullName evidence="1">Uncharacterized protein</fullName>
    </submittedName>
</protein>
<keyword evidence="2" id="KW-1185">Reference proteome</keyword>
<proteinExistence type="predicted"/>
<sequence>MQTLNLEKTINAWSSIAENVFFTHTEEEYEHLVDILDSLIDQVGEDENHPLASLMEVIGVLIENYENEHIPELHIPEL</sequence>
<dbReference type="Proteomes" id="UP000300142">
    <property type="component" value="Unassembled WGS sequence"/>
</dbReference>
<name>A0A480A625_9CYAN</name>
<comment type="caution">
    <text evidence="1">The sequence shown here is derived from an EMBL/GenBank/DDBJ whole genome shotgun (WGS) entry which is preliminary data.</text>
</comment>
<accession>A0A480A625</accession>
<evidence type="ECO:0000313" key="1">
    <source>
        <dbReference type="EMBL" id="GCL39123.1"/>
    </source>
</evidence>
<gene>
    <name evidence="1" type="ORF">SR1949_42450</name>
</gene>
<organism evidence="1 2">
    <name type="scientific">Sphaerospermopsis reniformis</name>
    <dbReference type="NCBI Taxonomy" id="531300"/>
    <lineage>
        <taxon>Bacteria</taxon>
        <taxon>Bacillati</taxon>
        <taxon>Cyanobacteriota</taxon>
        <taxon>Cyanophyceae</taxon>
        <taxon>Nostocales</taxon>
        <taxon>Aphanizomenonaceae</taxon>
        <taxon>Sphaerospermopsis</taxon>
    </lineage>
</organism>